<evidence type="ECO:0000313" key="2">
    <source>
        <dbReference type="EMBL" id="NVY97032.1"/>
    </source>
</evidence>
<name>A0A850R8I1_9LACO</name>
<gene>
    <name evidence="2" type="ORF">HU830_07705</name>
</gene>
<evidence type="ECO:0000313" key="3">
    <source>
        <dbReference type="Proteomes" id="UP000563523"/>
    </source>
</evidence>
<dbReference type="RefSeq" id="WP_176943195.1">
    <property type="nucleotide sequence ID" value="NZ_JABZEC010000007.1"/>
</dbReference>
<keyword evidence="3" id="KW-1185">Reference proteome</keyword>
<dbReference type="InterPro" id="IPR029032">
    <property type="entry name" value="AhpD-like"/>
</dbReference>
<protein>
    <submittedName>
        <fullName evidence="2">Carboxymuconolactone decarboxylase family protein</fullName>
    </submittedName>
</protein>
<organism evidence="2 3">
    <name type="scientific">Bombilactobacillus apium</name>
    <dbReference type="NCBI Taxonomy" id="2675299"/>
    <lineage>
        <taxon>Bacteria</taxon>
        <taxon>Bacillati</taxon>
        <taxon>Bacillota</taxon>
        <taxon>Bacilli</taxon>
        <taxon>Lactobacillales</taxon>
        <taxon>Lactobacillaceae</taxon>
        <taxon>Bombilactobacillus</taxon>
    </lineage>
</organism>
<accession>A0A850R8I1</accession>
<reference evidence="2 3" key="1">
    <citation type="submission" date="2020-06" db="EMBL/GenBank/DDBJ databases">
        <authorList>
            <person name="Kang J."/>
        </authorList>
    </citation>
    <scope>NUCLEOTIDE SEQUENCE [LARGE SCALE GENOMIC DNA]</scope>
    <source>
        <strain evidence="2 3">DCY120</strain>
    </source>
</reference>
<dbReference type="Proteomes" id="UP000563523">
    <property type="component" value="Unassembled WGS sequence"/>
</dbReference>
<evidence type="ECO:0000259" key="1">
    <source>
        <dbReference type="Pfam" id="PF02627"/>
    </source>
</evidence>
<comment type="caution">
    <text evidence="2">The sequence shown here is derived from an EMBL/GenBank/DDBJ whole genome shotgun (WGS) entry which is preliminary data.</text>
</comment>
<dbReference type="Gene3D" id="1.20.1290.10">
    <property type="entry name" value="AhpD-like"/>
    <property type="match status" value="1"/>
</dbReference>
<dbReference type="PANTHER" id="PTHR33930:SF2">
    <property type="entry name" value="BLR3452 PROTEIN"/>
    <property type="match status" value="1"/>
</dbReference>
<feature type="domain" description="Carboxymuconolactone decarboxylase-like" evidence="1">
    <location>
        <begin position="25"/>
        <end position="104"/>
    </location>
</feature>
<sequence>MFDYRQEKADHDADYRVLNQECAAVVEKFGQLHAEVIKPGKLSVKEKELIALGIAIADRCEGCIMAHVKTALKNGATMGELAETVEVAIMMGGGPSTVYGSKALSAAKQFMEQESH</sequence>
<dbReference type="GO" id="GO:0051920">
    <property type="term" value="F:peroxiredoxin activity"/>
    <property type="evidence" value="ECO:0007669"/>
    <property type="project" value="InterPro"/>
</dbReference>
<dbReference type="Pfam" id="PF02627">
    <property type="entry name" value="CMD"/>
    <property type="match status" value="1"/>
</dbReference>
<dbReference type="InterPro" id="IPR003779">
    <property type="entry name" value="CMD-like"/>
</dbReference>
<dbReference type="AlphaFoldDB" id="A0A850R8I1"/>
<dbReference type="NCBIfam" id="TIGR00778">
    <property type="entry name" value="ahpD_dom"/>
    <property type="match status" value="1"/>
</dbReference>
<dbReference type="EMBL" id="JABZEC010000007">
    <property type="protein sequence ID" value="NVY97032.1"/>
    <property type="molecule type" value="Genomic_DNA"/>
</dbReference>
<dbReference type="PANTHER" id="PTHR33930">
    <property type="entry name" value="ALKYL HYDROPEROXIDE REDUCTASE AHPD"/>
    <property type="match status" value="1"/>
</dbReference>
<dbReference type="SUPFAM" id="SSF69118">
    <property type="entry name" value="AhpD-like"/>
    <property type="match status" value="1"/>
</dbReference>
<proteinExistence type="predicted"/>
<dbReference type="InterPro" id="IPR004675">
    <property type="entry name" value="AhpD_core"/>
</dbReference>